<gene>
    <name evidence="1" type="ORF">IPJ89_04245</name>
</gene>
<evidence type="ECO:0000313" key="1">
    <source>
        <dbReference type="EMBL" id="QQR92338.1"/>
    </source>
</evidence>
<organism evidence="1">
    <name type="scientific">Candidatus Iainarchaeum sp</name>
    <dbReference type="NCBI Taxonomy" id="3101447"/>
    <lineage>
        <taxon>Archaea</taxon>
        <taxon>Candidatus Iainarchaeota</taxon>
        <taxon>Candidatus Iainarchaeia</taxon>
        <taxon>Candidatus Iainarchaeales</taxon>
        <taxon>Candidatus Iainarchaeaceae</taxon>
        <taxon>Candidatus Iainarchaeum</taxon>
    </lineage>
</organism>
<proteinExistence type="predicted"/>
<dbReference type="Pfam" id="PF02616">
    <property type="entry name" value="SMC_ScpA"/>
    <property type="match status" value="1"/>
</dbReference>
<dbReference type="Gene3D" id="1.10.10.580">
    <property type="entry name" value="Structural maintenance of chromosome 1. Chain E"/>
    <property type="match status" value="1"/>
</dbReference>
<accession>A0A7T9DJ93</accession>
<dbReference type="PANTHER" id="PTHR33969">
    <property type="entry name" value="SEGREGATION AND CONDENSATION PROTEIN A"/>
    <property type="match status" value="1"/>
</dbReference>
<dbReference type="AlphaFoldDB" id="A0A7T9DJ93"/>
<protein>
    <submittedName>
        <fullName evidence="1">Segregation/condensation protein A</fullName>
    </submittedName>
</protein>
<dbReference type="PANTHER" id="PTHR33969:SF2">
    <property type="entry name" value="SEGREGATION AND CONDENSATION PROTEIN A"/>
    <property type="match status" value="1"/>
</dbReference>
<dbReference type="Proteomes" id="UP000596004">
    <property type="component" value="Chromosome"/>
</dbReference>
<sequence>MPKKSKSLSREEVVDELDADFDGAQLVETSVVLQKPEDFVSLIDQPDWKTILISLVKSERMDPWNIDVKVLAQKYLEKIQSMQHSDLRLPANAILASAILLKFKARALRLSSIEEEADVDFKSLLTEEQLLGGMMPELVNPRLVREGKVTLDQLVESIESILEKTKTKVQRELSGRNRPQFQIPFQGMNVNAVMDEVMVSAKKHADSTGLALFSHMAEGKKTGHVIELFLGLLFLVNGGKLAAWQDSLFGEIFVSTIVAKEPAPQTPA</sequence>
<dbReference type="EMBL" id="CP064981">
    <property type="protein sequence ID" value="QQR92338.1"/>
    <property type="molecule type" value="Genomic_DNA"/>
</dbReference>
<dbReference type="Gene3D" id="6.10.250.2410">
    <property type="match status" value="1"/>
</dbReference>
<dbReference type="InterPro" id="IPR023093">
    <property type="entry name" value="ScpA-like_C"/>
</dbReference>
<dbReference type="InterPro" id="IPR003768">
    <property type="entry name" value="ScpA"/>
</dbReference>
<name>A0A7T9DJ93_9ARCH</name>
<reference evidence="1" key="1">
    <citation type="submission" date="2020-11" db="EMBL/GenBank/DDBJ databases">
        <title>Connecting structure to function with the recovery of over 1000 high-quality activated sludge metagenome-assembled genomes encoding full-length rRNA genes using long-read sequencing.</title>
        <authorList>
            <person name="Singleton C.M."/>
            <person name="Petriglieri F."/>
            <person name="Kristensen J.M."/>
            <person name="Kirkegaard R.H."/>
            <person name="Michaelsen T.Y."/>
            <person name="Andersen M.H."/>
            <person name="Karst S.M."/>
            <person name="Dueholm M.S."/>
            <person name="Nielsen P.H."/>
            <person name="Albertsen M."/>
        </authorList>
    </citation>
    <scope>NUCLEOTIDE SEQUENCE</scope>
    <source>
        <strain evidence="1">Fred_18-Q3-R57-64_BAT3C.431</strain>
    </source>
</reference>